<accession>V6LJW9</accession>
<feature type="region of interest" description="Disordered" evidence="1">
    <location>
        <begin position="1"/>
        <end position="62"/>
    </location>
</feature>
<evidence type="ECO:0000313" key="2">
    <source>
        <dbReference type="EMBL" id="EST41034.1"/>
    </source>
</evidence>
<feature type="compositionally biased region" description="Acidic residues" evidence="1">
    <location>
        <begin position="18"/>
        <end position="40"/>
    </location>
</feature>
<reference evidence="2 3" key="1">
    <citation type="journal article" date="2013" name="Genome Announc.">
        <title>Draft Genome Sequence of Strain X47-2AL, a Feline Helicobacter pylori Isolate.</title>
        <authorList>
            <person name="Veyrier F.J."/>
            <person name="Ecobichon C."/>
            <person name="Boneca I.G."/>
        </authorList>
    </citation>
    <scope>NUCLEOTIDE SEQUENCE [LARGE SCALE GENOMIC DNA]</scope>
    <source>
        <strain evidence="2 3">X47-2AL</strain>
    </source>
</reference>
<name>V6LJW9_HELPX</name>
<dbReference type="Proteomes" id="UP000017937">
    <property type="component" value="Unassembled WGS sequence"/>
</dbReference>
<dbReference type="EMBL" id="AWNG01000004">
    <property type="protein sequence ID" value="EST41034.1"/>
    <property type="molecule type" value="Genomic_DNA"/>
</dbReference>
<proteinExistence type="predicted"/>
<evidence type="ECO:0000313" key="3">
    <source>
        <dbReference type="Proteomes" id="UP000017937"/>
    </source>
</evidence>
<sequence length="62" mass="7473">MKSCKTSSTMKGSGMKDYEDELEDFEEEELEGFEEEDEEYGDYKNVYDDDDYEDYNSDYEEE</sequence>
<gene>
    <name evidence="2" type="ORF">N871_01140</name>
</gene>
<organism evidence="2 3">
    <name type="scientific">Helicobacter pylori X47-2AL</name>
    <dbReference type="NCBI Taxonomy" id="1386083"/>
    <lineage>
        <taxon>Bacteria</taxon>
        <taxon>Pseudomonadati</taxon>
        <taxon>Campylobacterota</taxon>
        <taxon>Epsilonproteobacteria</taxon>
        <taxon>Campylobacterales</taxon>
        <taxon>Helicobacteraceae</taxon>
        <taxon>Helicobacter</taxon>
    </lineage>
</organism>
<dbReference type="AlphaFoldDB" id="V6LJW9"/>
<evidence type="ECO:0000256" key="1">
    <source>
        <dbReference type="SAM" id="MobiDB-lite"/>
    </source>
</evidence>
<protein>
    <submittedName>
        <fullName evidence="2">Uncharacterized protein</fullName>
    </submittedName>
</protein>
<feature type="compositionally biased region" description="Acidic residues" evidence="1">
    <location>
        <begin position="48"/>
        <end position="62"/>
    </location>
</feature>
<dbReference type="PATRIC" id="fig|1386083.3.peg.240"/>
<feature type="compositionally biased region" description="Polar residues" evidence="1">
    <location>
        <begin position="1"/>
        <end position="11"/>
    </location>
</feature>
<comment type="caution">
    <text evidence="2">The sequence shown here is derived from an EMBL/GenBank/DDBJ whole genome shotgun (WGS) entry which is preliminary data.</text>
</comment>